<dbReference type="InParanoid" id="A0A0Q2V1M4"/>
<keyword evidence="3" id="KW-1185">Reference proteome</keyword>
<dbReference type="OMA" id="FTENTHF"/>
<accession>A0A0Q2V1M4</accession>
<comment type="caution">
    <text evidence="2">The sequence shown here is derived from an EMBL/GenBank/DDBJ whole genome shotgun (WGS) entry which is preliminary data.</text>
</comment>
<dbReference type="EMBL" id="LKHS01000005">
    <property type="protein sequence ID" value="KQH86664.1"/>
    <property type="molecule type" value="Genomic_DNA"/>
</dbReference>
<dbReference type="AlphaFoldDB" id="A0A0Q2V1M4"/>
<protein>
    <recommendedName>
        <fullName evidence="4">Outer membrane protein beta-barrel domain-containing protein</fullName>
    </recommendedName>
</protein>
<feature type="signal peptide" evidence="1">
    <location>
        <begin position="1"/>
        <end position="23"/>
    </location>
</feature>
<evidence type="ECO:0000313" key="2">
    <source>
        <dbReference type="EMBL" id="KQH86664.1"/>
    </source>
</evidence>
<dbReference type="GeneID" id="50536850"/>
<reference evidence="2 3" key="1">
    <citation type="submission" date="2015-08" db="EMBL/GenBank/DDBJ databases">
        <title>Antibacterial properties of a collection of Vibrionaceae strains.</title>
        <authorList>
            <person name="Giubergia S."/>
        </authorList>
    </citation>
    <scope>NUCLEOTIDE SEQUENCE [LARGE SCALE GENOMIC DNA]</scope>
    <source>
        <strain evidence="2 3">S0821</strain>
    </source>
</reference>
<sequence length="174" mass="19281">MLKRTCLAGLIAIASVLPTTASANNFNYNFLEVRTALSPESFGGEFSTFFTENSHFVGRLDSRFEGDWDLAGGIGFNGPLNQFADVYGQMLIHSIRGNSDENHETETNMEINIGTRIWLTSQIEGHARIGRNDDNSVFIAGVRFHSTQQMVLNAEARNAGVWGPQISMGVRFQF</sequence>
<evidence type="ECO:0008006" key="4">
    <source>
        <dbReference type="Google" id="ProtNLM"/>
    </source>
</evidence>
<evidence type="ECO:0000313" key="3">
    <source>
        <dbReference type="Proteomes" id="UP000051221"/>
    </source>
</evidence>
<keyword evidence="1" id="KW-0732">Signal</keyword>
<name>A0A0Q2V1M4_VIBFU</name>
<evidence type="ECO:0000256" key="1">
    <source>
        <dbReference type="SAM" id="SignalP"/>
    </source>
</evidence>
<gene>
    <name evidence="2" type="ORF">AMR76_06125</name>
</gene>
<dbReference type="RefSeq" id="WP_004726759.1">
    <property type="nucleotide sequence ID" value="NZ_CABLCD010000014.1"/>
</dbReference>
<organism evidence="2 3">
    <name type="scientific">Vibrio furnissii</name>
    <dbReference type="NCBI Taxonomy" id="29494"/>
    <lineage>
        <taxon>Bacteria</taxon>
        <taxon>Pseudomonadati</taxon>
        <taxon>Pseudomonadota</taxon>
        <taxon>Gammaproteobacteria</taxon>
        <taxon>Vibrionales</taxon>
        <taxon>Vibrionaceae</taxon>
        <taxon>Vibrio</taxon>
    </lineage>
</organism>
<feature type="chain" id="PRO_5006198447" description="Outer membrane protein beta-barrel domain-containing protein" evidence="1">
    <location>
        <begin position="24"/>
        <end position="174"/>
    </location>
</feature>
<dbReference type="Proteomes" id="UP000051221">
    <property type="component" value="Unassembled WGS sequence"/>
</dbReference>
<proteinExistence type="predicted"/>